<dbReference type="Proteomes" id="UP001321542">
    <property type="component" value="Chromosome"/>
</dbReference>
<gene>
    <name evidence="1" type="ORF">SGFS_067250</name>
</gene>
<evidence type="ECO:0000313" key="1">
    <source>
        <dbReference type="EMBL" id="BBC35431.1"/>
    </source>
</evidence>
<sequence length="427" mass="47739">MMTVDNNPVAGSLKPNSPLLALEKKIQAAGISCEWTTSWDESALLQIDIASGRSSRAVLISEEDAPTCLEMDFAKIRALGEYEAFDALEENPSIEVALTATSGPTHRLVERIPGWVTATPEENLRTKAQGSVTITGTRGEDWSAEISSPSKRFSVFCSFGPVTLKLKGRQLRTYPEALTFLESAGNAILFELDLKYGVSFTFRRMRPVGPMRFGRRTHQNASAPTLPKLQYAAEPLSLYRYARSAVGMPLLEFLAYYQVLEYYFSRYSQRDLLDKLRNELRDPNFRADDERQLSRILRITRQPGRGYGDERSQLKATVRYSVSEDAISDFFSANPEVLGYFSAKRQAIAGLEPVDPKRKKGDLADLLCERIYEIRCRVVHTKEDGGGQVDSLLMPFSPEAESLRAENVLMRFLAQKVLIAGAVDLPA</sequence>
<name>A0ABM7FFU6_9ACTN</name>
<reference evidence="1 2" key="1">
    <citation type="journal article" date="2010" name="ChemBioChem">
        <title>Cloning and characterization of the biosynthetic gene cluster of 16-membered macrolide antibiotic FD-891: involvement of a dual functional cytochrome P450 monooxygenase catalyzing epoxidation and hydroxylation.</title>
        <authorList>
            <person name="Kudo F."/>
            <person name="Motegi A."/>
            <person name="Mizoue K."/>
            <person name="Eguchi T."/>
        </authorList>
    </citation>
    <scope>NUCLEOTIDE SEQUENCE [LARGE SCALE GENOMIC DNA]</scope>
    <source>
        <strain evidence="1 2">A-8890</strain>
    </source>
</reference>
<evidence type="ECO:0000313" key="2">
    <source>
        <dbReference type="Proteomes" id="UP001321542"/>
    </source>
</evidence>
<dbReference type="EMBL" id="AP018448">
    <property type="protein sequence ID" value="BBC35431.1"/>
    <property type="molecule type" value="Genomic_DNA"/>
</dbReference>
<accession>A0ABM7FFU6</accession>
<keyword evidence="2" id="KW-1185">Reference proteome</keyword>
<proteinExistence type="predicted"/>
<organism evidence="1 2">
    <name type="scientific">Streptomyces graminofaciens</name>
    <dbReference type="NCBI Taxonomy" id="68212"/>
    <lineage>
        <taxon>Bacteria</taxon>
        <taxon>Bacillati</taxon>
        <taxon>Actinomycetota</taxon>
        <taxon>Actinomycetes</taxon>
        <taxon>Kitasatosporales</taxon>
        <taxon>Streptomycetaceae</taxon>
        <taxon>Streptomyces</taxon>
    </lineage>
</organism>
<protein>
    <recommendedName>
        <fullName evidence="3">ApeA N-terminal domain-containing protein</fullName>
    </recommendedName>
</protein>
<evidence type="ECO:0008006" key="3">
    <source>
        <dbReference type="Google" id="ProtNLM"/>
    </source>
</evidence>
<reference evidence="1 2" key="2">
    <citation type="journal article" date="2023" name="ChemBioChem">
        <title>Acyltransferase Domain Exchange between Two Independent Type I Polyketide Synthases in the Same Producer Strain of Macrolide Antibiotics.</title>
        <authorList>
            <person name="Kudo F."/>
            <person name="Kishikawa K."/>
            <person name="Tsuboi K."/>
            <person name="Kido T."/>
            <person name="Usui T."/>
            <person name="Hashimoto J."/>
            <person name="Shin-Ya K."/>
            <person name="Miyanaga A."/>
            <person name="Eguchi T."/>
        </authorList>
    </citation>
    <scope>NUCLEOTIDE SEQUENCE [LARGE SCALE GENOMIC DNA]</scope>
    <source>
        <strain evidence="1 2">A-8890</strain>
    </source>
</reference>
<dbReference type="RefSeq" id="WP_286255687.1">
    <property type="nucleotide sequence ID" value="NZ_AP018448.1"/>
</dbReference>